<proteinExistence type="predicted"/>
<protein>
    <recommendedName>
        <fullName evidence="3">RRM domain-containing protein</fullName>
    </recommendedName>
</protein>
<reference evidence="4 5" key="1">
    <citation type="submission" date="2020-04" db="EMBL/GenBank/DDBJ databases">
        <title>Luteolibacter sp. G-1-1-1 isolated from soil.</title>
        <authorList>
            <person name="Dahal R.H."/>
        </authorList>
    </citation>
    <scope>NUCLEOTIDE SEQUENCE [LARGE SCALE GENOMIC DNA]</scope>
    <source>
        <strain evidence="4 5">G-1-1-1</strain>
    </source>
</reference>
<feature type="compositionally biased region" description="Basic and acidic residues" evidence="2">
    <location>
        <begin position="86"/>
        <end position="100"/>
    </location>
</feature>
<gene>
    <name evidence="4" type="ORF">HHL09_11505</name>
</gene>
<evidence type="ECO:0000259" key="3">
    <source>
        <dbReference type="PROSITE" id="PS50102"/>
    </source>
</evidence>
<evidence type="ECO:0000256" key="1">
    <source>
        <dbReference type="ARBA" id="ARBA00022884"/>
    </source>
</evidence>
<dbReference type="EMBL" id="CP051774">
    <property type="protein sequence ID" value="QJE96382.1"/>
    <property type="molecule type" value="Genomic_DNA"/>
</dbReference>
<dbReference type="InterPro" id="IPR000504">
    <property type="entry name" value="RRM_dom"/>
</dbReference>
<dbReference type="Pfam" id="PF00076">
    <property type="entry name" value="RRM_1"/>
    <property type="match status" value="1"/>
</dbReference>
<feature type="domain" description="RRM" evidence="3">
    <location>
        <begin position="1"/>
        <end position="79"/>
    </location>
</feature>
<evidence type="ECO:0000313" key="4">
    <source>
        <dbReference type="EMBL" id="QJE96382.1"/>
    </source>
</evidence>
<dbReference type="InterPro" id="IPR012677">
    <property type="entry name" value="Nucleotide-bd_a/b_plait_sf"/>
</dbReference>
<dbReference type="InterPro" id="IPR035979">
    <property type="entry name" value="RBD_domain_sf"/>
</dbReference>
<dbReference type="KEGG" id="luo:HHL09_11505"/>
<dbReference type="Proteomes" id="UP000501812">
    <property type="component" value="Chromosome"/>
</dbReference>
<organism evidence="4 5">
    <name type="scientific">Luteolibacter luteus</name>
    <dbReference type="NCBI Taxonomy" id="2728835"/>
    <lineage>
        <taxon>Bacteria</taxon>
        <taxon>Pseudomonadati</taxon>
        <taxon>Verrucomicrobiota</taxon>
        <taxon>Verrucomicrobiia</taxon>
        <taxon>Verrucomicrobiales</taxon>
        <taxon>Verrucomicrobiaceae</taxon>
        <taxon>Luteolibacter</taxon>
    </lineage>
</organism>
<dbReference type="PANTHER" id="PTHR48025:SF1">
    <property type="entry name" value="RRM DOMAIN-CONTAINING PROTEIN"/>
    <property type="match status" value="1"/>
</dbReference>
<dbReference type="GO" id="GO:0003729">
    <property type="term" value="F:mRNA binding"/>
    <property type="evidence" value="ECO:0007669"/>
    <property type="project" value="TreeGrafter"/>
</dbReference>
<accession>A0A858RHS2</accession>
<evidence type="ECO:0000256" key="2">
    <source>
        <dbReference type="SAM" id="MobiDB-lite"/>
    </source>
</evidence>
<dbReference type="RefSeq" id="WP_169454783.1">
    <property type="nucleotide sequence ID" value="NZ_CP051774.1"/>
</dbReference>
<dbReference type="SUPFAM" id="SSF54928">
    <property type="entry name" value="RNA-binding domain, RBD"/>
    <property type="match status" value="1"/>
</dbReference>
<evidence type="ECO:0000313" key="5">
    <source>
        <dbReference type="Proteomes" id="UP000501812"/>
    </source>
</evidence>
<feature type="region of interest" description="Disordered" evidence="2">
    <location>
        <begin position="81"/>
        <end position="135"/>
    </location>
</feature>
<dbReference type="PANTHER" id="PTHR48025">
    <property type="entry name" value="OS02G0815200 PROTEIN"/>
    <property type="match status" value="1"/>
</dbReference>
<sequence>MIILVRNIDRSIPEEEVRKLLEAHGKVRTFDLVMDKETGQSKGFGFADMADLDQAAKAIKALDGFQLGTLKLRVKRAATSSLLKPDQPRPKVQAKKEFFARKKGRPGSGPAGSGKPFAAKKKPGQGRPGSRDAGR</sequence>
<dbReference type="AlphaFoldDB" id="A0A858RHS2"/>
<name>A0A858RHS2_9BACT</name>
<dbReference type="SMART" id="SM00360">
    <property type="entry name" value="RRM"/>
    <property type="match status" value="1"/>
</dbReference>
<dbReference type="PROSITE" id="PS50102">
    <property type="entry name" value="RRM"/>
    <property type="match status" value="1"/>
</dbReference>
<dbReference type="Gene3D" id="3.30.70.330">
    <property type="match status" value="1"/>
</dbReference>
<dbReference type="InterPro" id="IPR050502">
    <property type="entry name" value="Euk_RNA-bind_prot"/>
</dbReference>
<keyword evidence="5" id="KW-1185">Reference proteome</keyword>
<keyword evidence="1" id="KW-0694">RNA-binding</keyword>